<dbReference type="GO" id="GO:0030170">
    <property type="term" value="F:pyridoxal phosphate binding"/>
    <property type="evidence" value="ECO:0007669"/>
    <property type="project" value="TreeGrafter"/>
</dbReference>
<evidence type="ECO:0000259" key="4">
    <source>
        <dbReference type="Pfam" id="PF01168"/>
    </source>
</evidence>
<evidence type="ECO:0000256" key="3">
    <source>
        <dbReference type="ARBA" id="ARBA00023235"/>
    </source>
</evidence>
<gene>
    <name evidence="5" type="ORF">METZ01_LOCUS280176</name>
</gene>
<proteinExistence type="predicted"/>
<dbReference type="PANTHER" id="PTHR30511:SF0">
    <property type="entry name" value="ALANINE RACEMASE, CATABOLIC-RELATED"/>
    <property type="match status" value="1"/>
</dbReference>
<keyword evidence="2" id="KW-0663">Pyridoxal phosphate</keyword>
<dbReference type="Gene3D" id="3.20.20.10">
    <property type="entry name" value="Alanine racemase"/>
    <property type="match status" value="1"/>
</dbReference>
<dbReference type="InterPro" id="IPR001608">
    <property type="entry name" value="Ala_racemase_N"/>
</dbReference>
<comment type="cofactor">
    <cofactor evidence="1">
        <name>pyridoxal 5'-phosphate</name>
        <dbReference type="ChEBI" id="CHEBI:597326"/>
    </cofactor>
</comment>
<accession>A0A382KW32</accession>
<evidence type="ECO:0000256" key="2">
    <source>
        <dbReference type="ARBA" id="ARBA00022898"/>
    </source>
</evidence>
<dbReference type="GO" id="GO:0005829">
    <property type="term" value="C:cytosol"/>
    <property type="evidence" value="ECO:0007669"/>
    <property type="project" value="TreeGrafter"/>
</dbReference>
<evidence type="ECO:0000256" key="1">
    <source>
        <dbReference type="ARBA" id="ARBA00001933"/>
    </source>
</evidence>
<feature type="domain" description="Alanine racemase N-terminal" evidence="4">
    <location>
        <begin position="20"/>
        <end position="229"/>
    </location>
</feature>
<dbReference type="Pfam" id="PF01168">
    <property type="entry name" value="Ala_racemase_N"/>
    <property type="match status" value="1"/>
</dbReference>
<dbReference type="GO" id="GO:0008784">
    <property type="term" value="F:alanine racemase activity"/>
    <property type="evidence" value="ECO:0007669"/>
    <property type="project" value="InterPro"/>
</dbReference>
<feature type="non-terminal residue" evidence="5">
    <location>
        <position position="229"/>
    </location>
</feature>
<dbReference type="EMBL" id="UINC01082500">
    <property type="protein sequence ID" value="SVC27322.1"/>
    <property type="molecule type" value="Genomic_DNA"/>
</dbReference>
<name>A0A382KW32_9ZZZZ</name>
<evidence type="ECO:0000313" key="5">
    <source>
        <dbReference type="EMBL" id="SVC27322.1"/>
    </source>
</evidence>
<protein>
    <recommendedName>
        <fullName evidence="4">Alanine racemase N-terminal domain-containing protein</fullName>
    </recommendedName>
</protein>
<dbReference type="CDD" id="cd00430">
    <property type="entry name" value="PLPDE_III_AR"/>
    <property type="match status" value="1"/>
</dbReference>
<dbReference type="SUPFAM" id="SSF51419">
    <property type="entry name" value="PLP-binding barrel"/>
    <property type="match status" value="1"/>
</dbReference>
<sequence length="229" mass="24194">MSDTIGQSNNRPTRPAWLEVDLGQLAENFRLIRADAPDGLAIGSVVKDAAYGHGAVEVARVALGQGAESLLISNLDEAAELRDAGITAPILLMGERMESELPACLELGLTLAIGNVPIAEAASRTASSLGQTLSVHVKIDTGMSRYGARWDAALGLVQKIAALPGLQLDGMFSHFSMSDELDKSFARDQLGRFRAACAAVEQAGLAVRCRHLCNSGGFLDLPEAHLDMV</sequence>
<keyword evidence="3" id="KW-0413">Isomerase</keyword>
<dbReference type="PRINTS" id="PR00992">
    <property type="entry name" value="ALARACEMASE"/>
</dbReference>
<dbReference type="InterPro" id="IPR000821">
    <property type="entry name" value="Ala_racemase"/>
</dbReference>
<dbReference type="NCBIfam" id="TIGR00492">
    <property type="entry name" value="alr"/>
    <property type="match status" value="1"/>
</dbReference>
<reference evidence="5" key="1">
    <citation type="submission" date="2018-05" db="EMBL/GenBank/DDBJ databases">
        <authorList>
            <person name="Lanie J.A."/>
            <person name="Ng W.-L."/>
            <person name="Kazmierczak K.M."/>
            <person name="Andrzejewski T.M."/>
            <person name="Davidsen T.M."/>
            <person name="Wayne K.J."/>
            <person name="Tettelin H."/>
            <person name="Glass J.I."/>
            <person name="Rusch D."/>
            <person name="Podicherti R."/>
            <person name="Tsui H.-C.T."/>
            <person name="Winkler M.E."/>
        </authorList>
    </citation>
    <scope>NUCLEOTIDE SEQUENCE</scope>
</reference>
<dbReference type="GO" id="GO:0030632">
    <property type="term" value="P:D-alanine biosynthetic process"/>
    <property type="evidence" value="ECO:0007669"/>
    <property type="project" value="TreeGrafter"/>
</dbReference>
<dbReference type="FunFam" id="3.20.20.10:FF:000002">
    <property type="entry name" value="Alanine racemase"/>
    <property type="match status" value="1"/>
</dbReference>
<dbReference type="InterPro" id="IPR029066">
    <property type="entry name" value="PLP-binding_barrel"/>
</dbReference>
<dbReference type="AlphaFoldDB" id="A0A382KW32"/>
<dbReference type="PANTHER" id="PTHR30511">
    <property type="entry name" value="ALANINE RACEMASE"/>
    <property type="match status" value="1"/>
</dbReference>
<organism evidence="5">
    <name type="scientific">marine metagenome</name>
    <dbReference type="NCBI Taxonomy" id="408172"/>
    <lineage>
        <taxon>unclassified sequences</taxon>
        <taxon>metagenomes</taxon>
        <taxon>ecological metagenomes</taxon>
    </lineage>
</organism>